<keyword evidence="1" id="KW-0812">Transmembrane</keyword>
<protein>
    <recommendedName>
        <fullName evidence="4">Steroid 5-alpha reductase C-terminal domain-containing protein</fullName>
    </recommendedName>
</protein>
<feature type="transmembrane region" description="Helical" evidence="1">
    <location>
        <begin position="123"/>
        <end position="145"/>
    </location>
</feature>
<proteinExistence type="predicted"/>
<feature type="transmembrane region" description="Helical" evidence="1">
    <location>
        <begin position="287"/>
        <end position="307"/>
    </location>
</feature>
<dbReference type="PANTHER" id="PTHR32251:SF23">
    <property type="entry name" value="3-OXO-5-ALPHA-STEROID 4-DEHYDROGENASE (DUF1295)"/>
    <property type="match status" value="1"/>
</dbReference>
<feature type="transmembrane region" description="Helical" evidence="1">
    <location>
        <begin position="75"/>
        <end position="95"/>
    </location>
</feature>
<evidence type="ECO:0008006" key="4">
    <source>
        <dbReference type="Google" id="ProtNLM"/>
    </source>
</evidence>
<dbReference type="AlphaFoldDB" id="A0A0C3BQP3"/>
<gene>
    <name evidence="2" type="ORF">M408DRAFT_325369</name>
</gene>
<reference evidence="2 3" key="1">
    <citation type="submission" date="2014-04" db="EMBL/GenBank/DDBJ databases">
        <authorList>
            <consortium name="DOE Joint Genome Institute"/>
            <person name="Kuo A."/>
            <person name="Zuccaro A."/>
            <person name="Kohler A."/>
            <person name="Nagy L.G."/>
            <person name="Floudas D."/>
            <person name="Copeland A."/>
            <person name="Barry K.W."/>
            <person name="Cichocki N."/>
            <person name="Veneault-Fourrey C."/>
            <person name="LaButti K."/>
            <person name="Lindquist E.A."/>
            <person name="Lipzen A."/>
            <person name="Lundell T."/>
            <person name="Morin E."/>
            <person name="Murat C."/>
            <person name="Sun H."/>
            <person name="Tunlid A."/>
            <person name="Henrissat B."/>
            <person name="Grigoriev I.V."/>
            <person name="Hibbett D.S."/>
            <person name="Martin F."/>
            <person name="Nordberg H.P."/>
            <person name="Cantor M.N."/>
            <person name="Hua S.X."/>
        </authorList>
    </citation>
    <scope>NUCLEOTIDE SEQUENCE [LARGE SCALE GENOMIC DNA]</scope>
    <source>
        <strain evidence="2 3">MAFF 305830</strain>
    </source>
</reference>
<dbReference type="PANTHER" id="PTHR32251">
    <property type="entry name" value="3-OXO-5-ALPHA-STEROID 4-DEHYDROGENASE"/>
    <property type="match status" value="1"/>
</dbReference>
<dbReference type="HOGENOM" id="CLU_043418_0_0_1"/>
<dbReference type="OrthoDB" id="201504at2759"/>
<feature type="transmembrane region" description="Helical" evidence="1">
    <location>
        <begin position="240"/>
        <end position="257"/>
    </location>
</feature>
<evidence type="ECO:0000256" key="1">
    <source>
        <dbReference type="SAM" id="Phobius"/>
    </source>
</evidence>
<dbReference type="GO" id="GO:0016020">
    <property type="term" value="C:membrane"/>
    <property type="evidence" value="ECO:0007669"/>
    <property type="project" value="TreeGrafter"/>
</dbReference>
<dbReference type="Gene3D" id="1.20.120.1630">
    <property type="match status" value="1"/>
</dbReference>
<dbReference type="Pfam" id="PF06966">
    <property type="entry name" value="DUF1295"/>
    <property type="match status" value="1"/>
</dbReference>
<feature type="transmembrane region" description="Helical" evidence="1">
    <location>
        <begin position="45"/>
        <end position="63"/>
    </location>
</feature>
<feature type="transmembrane region" description="Helical" evidence="1">
    <location>
        <begin position="15"/>
        <end position="33"/>
    </location>
</feature>
<evidence type="ECO:0000313" key="2">
    <source>
        <dbReference type="EMBL" id="KIM33766.1"/>
    </source>
</evidence>
<keyword evidence="3" id="KW-1185">Reference proteome</keyword>
<accession>A0A0C3BQP3</accession>
<sequence length="365" mass="42181">MNKIAEYIQEYDPVLHVPIYLMLFHTTWTYVVGELTGNCSQVDRIWTFLPPMYSCLYALMPLLPFAPNEIQEAGLNHRVILMAVLQLIWMTRLSYNTWRRGLFTLSEEDYRWQILRDNMPAPVFHVFHLVFIAAMQNGILYGLGYPAYLALRNPNTSLGPIDAVLTVLALGDLLIEFTADNQQYSFQTFKHSKQPRVQKPPSEEWIFAKQRWTEHDVKTGFVTKGLWAWSRHPNFAAEQMFWWLMVAFPLFTTPGSLDLPHIDVLFSKSTYTSIAAFRDVYSSLEPIWPGIVISMLFLGSTAFTEWITKRKYTQAYKAYQKRVGMFSPIGTMFSSWYLQATGEKEAVEALIWGSKAESQNGFKAE</sequence>
<dbReference type="EMBL" id="KN824277">
    <property type="protein sequence ID" value="KIM33766.1"/>
    <property type="molecule type" value="Genomic_DNA"/>
</dbReference>
<dbReference type="InterPro" id="IPR010721">
    <property type="entry name" value="UstE-like"/>
</dbReference>
<organism evidence="2 3">
    <name type="scientific">Serendipita vermifera MAFF 305830</name>
    <dbReference type="NCBI Taxonomy" id="933852"/>
    <lineage>
        <taxon>Eukaryota</taxon>
        <taxon>Fungi</taxon>
        <taxon>Dikarya</taxon>
        <taxon>Basidiomycota</taxon>
        <taxon>Agaricomycotina</taxon>
        <taxon>Agaricomycetes</taxon>
        <taxon>Sebacinales</taxon>
        <taxon>Serendipitaceae</taxon>
        <taxon>Serendipita</taxon>
    </lineage>
</organism>
<evidence type="ECO:0000313" key="3">
    <source>
        <dbReference type="Proteomes" id="UP000054097"/>
    </source>
</evidence>
<reference evidence="3" key="2">
    <citation type="submission" date="2015-01" db="EMBL/GenBank/DDBJ databases">
        <title>Evolutionary Origins and Diversification of the Mycorrhizal Mutualists.</title>
        <authorList>
            <consortium name="DOE Joint Genome Institute"/>
            <consortium name="Mycorrhizal Genomics Consortium"/>
            <person name="Kohler A."/>
            <person name="Kuo A."/>
            <person name="Nagy L.G."/>
            <person name="Floudas D."/>
            <person name="Copeland A."/>
            <person name="Barry K.W."/>
            <person name="Cichocki N."/>
            <person name="Veneault-Fourrey C."/>
            <person name="LaButti K."/>
            <person name="Lindquist E.A."/>
            <person name="Lipzen A."/>
            <person name="Lundell T."/>
            <person name="Morin E."/>
            <person name="Murat C."/>
            <person name="Riley R."/>
            <person name="Ohm R."/>
            <person name="Sun H."/>
            <person name="Tunlid A."/>
            <person name="Henrissat B."/>
            <person name="Grigoriev I.V."/>
            <person name="Hibbett D.S."/>
            <person name="Martin F."/>
        </authorList>
    </citation>
    <scope>NUCLEOTIDE SEQUENCE [LARGE SCALE GENOMIC DNA]</scope>
    <source>
        <strain evidence="3">MAFF 305830</strain>
    </source>
</reference>
<keyword evidence="1" id="KW-0472">Membrane</keyword>
<name>A0A0C3BQP3_SERVB</name>
<keyword evidence="1" id="KW-1133">Transmembrane helix</keyword>
<dbReference type="Proteomes" id="UP000054097">
    <property type="component" value="Unassembled WGS sequence"/>
</dbReference>